<evidence type="ECO:0000256" key="6">
    <source>
        <dbReference type="ARBA" id="ARBA00022500"/>
    </source>
</evidence>
<dbReference type="GO" id="GO:0071973">
    <property type="term" value="P:bacterial-type flagellum-dependent cell motility"/>
    <property type="evidence" value="ECO:0007669"/>
    <property type="project" value="InterPro"/>
</dbReference>
<comment type="caution">
    <text evidence="11">The sequence shown here is derived from an EMBL/GenBank/DDBJ whole genome shotgun (WGS) entry which is preliminary data.</text>
</comment>
<keyword evidence="10" id="KW-1006">Bacterial flagellum protein export</keyword>
<gene>
    <name evidence="11" type="primary">fliJ</name>
    <name evidence="11" type="ORF">GCM10007391_01660</name>
</gene>
<evidence type="ECO:0000256" key="3">
    <source>
        <dbReference type="ARBA" id="ARBA00020392"/>
    </source>
</evidence>
<dbReference type="PANTHER" id="PTHR38786:SF1">
    <property type="entry name" value="FLAGELLAR FLIJ PROTEIN"/>
    <property type="match status" value="1"/>
</dbReference>
<keyword evidence="11" id="KW-0966">Cell projection</keyword>
<dbReference type="PANTHER" id="PTHR38786">
    <property type="entry name" value="FLAGELLAR FLIJ PROTEIN"/>
    <property type="match status" value="1"/>
</dbReference>
<dbReference type="InterPro" id="IPR052570">
    <property type="entry name" value="FliJ"/>
</dbReference>
<keyword evidence="11" id="KW-0282">Flagellum</keyword>
<evidence type="ECO:0000256" key="5">
    <source>
        <dbReference type="ARBA" id="ARBA00022475"/>
    </source>
</evidence>
<dbReference type="GO" id="GO:0005886">
    <property type="term" value="C:plasma membrane"/>
    <property type="evidence" value="ECO:0007669"/>
    <property type="project" value="UniProtKB-SubCell"/>
</dbReference>
<name>A0A918JC68_9ALTE</name>
<dbReference type="InterPro" id="IPR053716">
    <property type="entry name" value="Flag_assembly_chemotaxis_eff"/>
</dbReference>
<keyword evidence="12" id="KW-1185">Reference proteome</keyword>
<dbReference type="EMBL" id="BMXP01000001">
    <property type="protein sequence ID" value="GGW73640.1"/>
    <property type="molecule type" value="Genomic_DNA"/>
</dbReference>
<dbReference type="GO" id="GO:0006935">
    <property type="term" value="P:chemotaxis"/>
    <property type="evidence" value="ECO:0007669"/>
    <property type="project" value="UniProtKB-KW"/>
</dbReference>
<dbReference type="AlphaFoldDB" id="A0A918JC68"/>
<evidence type="ECO:0000313" key="11">
    <source>
        <dbReference type="EMBL" id="GGW73640.1"/>
    </source>
</evidence>
<dbReference type="Proteomes" id="UP000631300">
    <property type="component" value="Unassembled WGS sequence"/>
</dbReference>
<reference evidence="11" key="2">
    <citation type="submission" date="2020-09" db="EMBL/GenBank/DDBJ databases">
        <authorList>
            <person name="Sun Q."/>
            <person name="Kim S."/>
        </authorList>
    </citation>
    <scope>NUCLEOTIDE SEQUENCE</scope>
    <source>
        <strain evidence="11">KCTC 22164</strain>
    </source>
</reference>
<dbReference type="Pfam" id="PF02050">
    <property type="entry name" value="FliJ"/>
    <property type="match status" value="1"/>
</dbReference>
<dbReference type="GO" id="GO:0015031">
    <property type="term" value="P:protein transport"/>
    <property type="evidence" value="ECO:0007669"/>
    <property type="project" value="UniProtKB-KW"/>
</dbReference>
<accession>A0A918JC68</accession>
<dbReference type="GO" id="GO:0044781">
    <property type="term" value="P:bacterial-type flagellum organization"/>
    <property type="evidence" value="ECO:0007669"/>
    <property type="project" value="UniProtKB-KW"/>
</dbReference>
<keyword evidence="4" id="KW-0813">Transport</keyword>
<protein>
    <recommendedName>
        <fullName evidence="3">Flagellar FliJ protein</fullName>
    </recommendedName>
</protein>
<dbReference type="RefSeq" id="WP_189403194.1">
    <property type="nucleotide sequence ID" value="NZ_BMXP01000001.1"/>
</dbReference>
<comment type="similarity">
    <text evidence="2">Belongs to the FliJ family.</text>
</comment>
<dbReference type="GO" id="GO:0009288">
    <property type="term" value="C:bacterial-type flagellum"/>
    <property type="evidence" value="ECO:0007669"/>
    <property type="project" value="InterPro"/>
</dbReference>
<reference evidence="11" key="1">
    <citation type="journal article" date="2014" name="Int. J. Syst. Evol. Microbiol.">
        <title>Complete genome sequence of Corynebacterium casei LMG S-19264T (=DSM 44701T), isolated from a smear-ripened cheese.</title>
        <authorList>
            <consortium name="US DOE Joint Genome Institute (JGI-PGF)"/>
            <person name="Walter F."/>
            <person name="Albersmeier A."/>
            <person name="Kalinowski J."/>
            <person name="Ruckert C."/>
        </authorList>
    </citation>
    <scope>NUCLEOTIDE SEQUENCE</scope>
    <source>
        <strain evidence="11">KCTC 22164</strain>
    </source>
</reference>
<evidence type="ECO:0000256" key="1">
    <source>
        <dbReference type="ARBA" id="ARBA00004413"/>
    </source>
</evidence>
<dbReference type="Gene3D" id="1.10.287.1700">
    <property type="match status" value="1"/>
</dbReference>
<evidence type="ECO:0000256" key="8">
    <source>
        <dbReference type="ARBA" id="ARBA00022927"/>
    </source>
</evidence>
<evidence type="ECO:0000256" key="7">
    <source>
        <dbReference type="ARBA" id="ARBA00022795"/>
    </source>
</evidence>
<keyword evidence="9" id="KW-0472">Membrane</keyword>
<keyword evidence="5" id="KW-1003">Cell membrane</keyword>
<keyword evidence="8" id="KW-0653">Protein transport</keyword>
<dbReference type="InterPro" id="IPR012823">
    <property type="entry name" value="Flagell_FliJ"/>
</dbReference>
<organism evidence="11 12">
    <name type="scientific">Alteromonas halophila</name>
    <dbReference type="NCBI Taxonomy" id="516698"/>
    <lineage>
        <taxon>Bacteria</taxon>
        <taxon>Pseudomonadati</taxon>
        <taxon>Pseudomonadota</taxon>
        <taxon>Gammaproteobacteria</taxon>
        <taxon>Alteromonadales</taxon>
        <taxon>Alteromonadaceae</taxon>
        <taxon>Alteromonas/Salinimonas group</taxon>
        <taxon>Alteromonas</taxon>
    </lineage>
</organism>
<comment type="subcellular location">
    <subcellularLocation>
        <location evidence="1">Cell membrane</location>
        <topology evidence="1">Peripheral membrane protein</topology>
        <orientation evidence="1">Cytoplasmic side</orientation>
    </subcellularLocation>
</comment>
<evidence type="ECO:0000313" key="12">
    <source>
        <dbReference type="Proteomes" id="UP000631300"/>
    </source>
</evidence>
<proteinExistence type="inferred from homology"/>
<evidence type="ECO:0000256" key="9">
    <source>
        <dbReference type="ARBA" id="ARBA00023136"/>
    </source>
</evidence>
<keyword evidence="6" id="KW-0145">Chemotaxis</keyword>
<evidence type="ECO:0000256" key="4">
    <source>
        <dbReference type="ARBA" id="ARBA00022448"/>
    </source>
</evidence>
<evidence type="ECO:0000256" key="2">
    <source>
        <dbReference type="ARBA" id="ARBA00010004"/>
    </source>
</evidence>
<keyword evidence="11" id="KW-0969">Cilium</keyword>
<keyword evidence="7" id="KW-1005">Bacterial flagellum biogenesis</keyword>
<dbReference type="NCBIfam" id="TIGR02473">
    <property type="entry name" value="flagell_FliJ"/>
    <property type="match status" value="1"/>
</dbReference>
<sequence>MSQQLARVAQYERDKEQQFAQAFRQAQAFVNQQRQKLANLEQYRLDYLKNIQQTGKAGVGAKHYHQHLSFVGKLDSACLQQNQHISQAVLAADQRKRQWLEQQRRCEAVETLLEKRRMEVARKEEKAEQDMLDEFATQAYYRRKNHAF</sequence>
<evidence type="ECO:0000256" key="10">
    <source>
        <dbReference type="ARBA" id="ARBA00023225"/>
    </source>
</evidence>